<protein>
    <submittedName>
        <fullName evidence="2">Uncharacterized protein</fullName>
    </submittedName>
</protein>
<dbReference type="Pfam" id="PF08208">
    <property type="entry name" value="RNA_polI_A34"/>
    <property type="match status" value="1"/>
</dbReference>
<feature type="compositionally biased region" description="Basic and acidic residues" evidence="1">
    <location>
        <begin position="263"/>
        <end position="277"/>
    </location>
</feature>
<reference evidence="3" key="1">
    <citation type="journal article" date="2012" name="MBio">
        <title>Comparative genome analysis of Trichophyton rubrum and related dermatophytes reveals candidate genes involved in infection.</title>
        <authorList>
            <person name="Martinez D.A."/>
            <person name="Oliver B.G."/>
            <person name="Graeser Y."/>
            <person name="Goldberg J.M."/>
            <person name="Li W."/>
            <person name="Martinez-Rossi N.M."/>
            <person name="Monod M."/>
            <person name="Shelest E."/>
            <person name="Barton R.C."/>
            <person name="Birch E."/>
            <person name="Brakhage A.A."/>
            <person name="Chen Z."/>
            <person name="Gurr S.J."/>
            <person name="Heiman D."/>
            <person name="Heitman J."/>
            <person name="Kosti I."/>
            <person name="Rossi A."/>
            <person name="Saif S."/>
            <person name="Samalova M."/>
            <person name="Saunders C.W."/>
            <person name="Shea T."/>
            <person name="Summerbell R.C."/>
            <person name="Xu J."/>
            <person name="Young S."/>
            <person name="Zeng Q."/>
            <person name="Birren B.W."/>
            <person name="Cuomo C.A."/>
            <person name="White T.C."/>
        </authorList>
    </citation>
    <scope>NUCLEOTIDE SEQUENCE [LARGE SCALE GENOMIC DNA]</scope>
    <source>
        <strain evidence="3">ATCC MYA-4605 / CBS 113480</strain>
    </source>
</reference>
<sequence length="368" mass="41028">MKAPLSKEIVSDSSSSESEEESRLTRQDKPKKSKKAIETTEESSIPSSGESSRGSTGTEDEDSESASPAEPVPPPSSKKKVTIQEENTIAPLPSKAFKPPPGFQFMQKSSSQPSDISQLLSNLDGKQLWHITAPMGVPVSSIESLAVNAISGGEPVLTHKGTAYRLQENQLGAEKQKSLLIPGKDGNVYRRQRRPVSRTYRLEQVVSIPHGDNFHANGSVDISALTKRPPKQPQNLRMRYKPFGSADQLPETIGLSDSEPEPEDKQFKVPKGADIDRKHKKRKQDIEGDEEPASSARESPKKRQSLPIREDGEQKKQKKSKKSIEGRQKADSPEAQKKNSKKKHRDEIDEERKVRKEEKRRKRQSEAM</sequence>
<feature type="compositionally biased region" description="Low complexity" evidence="1">
    <location>
        <begin position="1"/>
        <end position="16"/>
    </location>
</feature>
<dbReference type="InterPro" id="IPR053263">
    <property type="entry name" value="Euk_RPA34_RNAP_subunit"/>
</dbReference>
<feature type="compositionally biased region" description="Low complexity" evidence="1">
    <location>
        <begin position="42"/>
        <end position="57"/>
    </location>
</feature>
<dbReference type="EMBL" id="DS995703">
    <property type="protein sequence ID" value="EEQ30573.1"/>
    <property type="molecule type" value="Genomic_DNA"/>
</dbReference>
<dbReference type="GeneID" id="9222604"/>
<dbReference type="InterPro" id="IPR013240">
    <property type="entry name" value="DNA-dir_RNA_pol1_su_RPA34"/>
</dbReference>
<accession>C5FLK1</accession>
<feature type="region of interest" description="Disordered" evidence="1">
    <location>
        <begin position="210"/>
        <end position="368"/>
    </location>
</feature>
<feature type="compositionally biased region" description="Basic and acidic residues" evidence="1">
    <location>
        <begin position="21"/>
        <end position="38"/>
    </location>
</feature>
<dbReference type="GO" id="GO:0006360">
    <property type="term" value="P:transcription by RNA polymerase I"/>
    <property type="evidence" value="ECO:0007669"/>
    <property type="project" value="InterPro"/>
</dbReference>
<gene>
    <name evidence="2" type="ORF">MCYG_03392</name>
</gene>
<organism evidence="2 3">
    <name type="scientific">Arthroderma otae (strain ATCC MYA-4605 / CBS 113480)</name>
    <name type="common">Microsporum canis</name>
    <dbReference type="NCBI Taxonomy" id="554155"/>
    <lineage>
        <taxon>Eukaryota</taxon>
        <taxon>Fungi</taxon>
        <taxon>Dikarya</taxon>
        <taxon>Ascomycota</taxon>
        <taxon>Pezizomycotina</taxon>
        <taxon>Eurotiomycetes</taxon>
        <taxon>Eurotiomycetidae</taxon>
        <taxon>Onygenales</taxon>
        <taxon>Arthrodermataceae</taxon>
        <taxon>Microsporum</taxon>
    </lineage>
</organism>
<dbReference type="STRING" id="554155.C5FLK1"/>
<dbReference type="OMA" id="LKMRFLP"/>
<feature type="compositionally biased region" description="Polar residues" evidence="1">
    <location>
        <begin position="106"/>
        <end position="116"/>
    </location>
</feature>
<dbReference type="PANTHER" id="PTHR28155:SF1">
    <property type="entry name" value="DNA-DIRECTED RNA POLYMERASE I SUBUNIT RPA34.5-DOMAIN-CONTAINING PROTEIN"/>
    <property type="match status" value="1"/>
</dbReference>
<proteinExistence type="predicted"/>
<feature type="region of interest" description="Disordered" evidence="1">
    <location>
        <begin position="1"/>
        <end position="116"/>
    </location>
</feature>
<feature type="compositionally biased region" description="Basic and acidic residues" evidence="1">
    <location>
        <begin position="322"/>
        <end position="337"/>
    </location>
</feature>
<name>C5FLK1_ARTOC</name>
<dbReference type="HOGENOM" id="CLU_069203_0_0_1"/>
<evidence type="ECO:0000313" key="3">
    <source>
        <dbReference type="Proteomes" id="UP000002035"/>
    </source>
</evidence>
<keyword evidence="3" id="KW-1185">Reference proteome</keyword>
<dbReference type="AlphaFoldDB" id="C5FLK1"/>
<dbReference type="PANTHER" id="PTHR28155">
    <property type="entry name" value="ACR243WP"/>
    <property type="match status" value="1"/>
</dbReference>
<evidence type="ECO:0000313" key="2">
    <source>
        <dbReference type="EMBL" id="EEQ30573.1"/>
    </source>
</evidence>
<dbReference type="RefSeq" id="XP_002847886.1">
    <property type="nucleotide sequence ID" value="XM_002847840.1"/>
</dbReference>
<evidence type="ECO:0000256" key="1">
    <source>
        <dbReference type="SAM" id="MobiDB-lite"/>
    </source>
</evidence>
<feature type="compositionally biased region" description="Basic residues" evidence="1">
    <location>
        <begin position="358"/>
        <end position="368"/>
    </location>
</feature>
<dbReference type="Proteomes" id="UP000002035">
    <property type="component" value="Unassembled WGS sequence"/>
</dbReference>
<dbReference type="VEuPathDB" id="FungiDB:MCYG_03392"/>
<feature type="compositionally biased region" description="Basic and acidic residues" evidence="1">
    <location>
        <begin position="345"/>
        <end position="357"/>
    </location>
</feature>
<dbReference type="Gene3D" id="6.20.250.70">
    <property type="match status" value="1"/>
</dbReference>
<dbReference type="OrthoDB" id="76224at2759"/>
<dbReference type="eggNOG" id="ENOG502SSMF">
    <property type="taxonomic scope" value="Eukaryota"/>
</dbReference>